<gene>
    <name evidence="2" type="ORF">H8S75_31640</name>
</gene>
<organism evidence="2 3">
    <name type="scientific">Hungatella hominis</name>
    <dbReference type="NCBI Taxonomy" id="2763050"/>
    <lineage>
        <taxon>Bacteria</taxon>
        <taxon>Bacillati</taxon>
        <taxon>Bacillota</taxon>
        <taxon>Clostridia</taxon>
        <taxon>Lachnospirales</taxon>
        <taxon>Lachnospiraceae</taxon>
        <taxon>Hungatella</taxon>
    </lineage>
</organism>
<sequence>MFLKTGELKKIMKASLKKHGLIVGNVNDHYLVYSDNWGLYIEIPYASNKFKAAIMELIGDLPEAYECYLYKTTPDGEAEPETVPDYPDPYEQWKAAKDFAVVAPVMLFAWPHEYIVCQKHSDLKFVVADRSLSDRVISRSELDTTVEAMPARPSFLSGVLYWKNETTIYWVHTESPGNKALEVLFPRLNGISFFEDDWIADNVGQEDEEPADGREEAAEDPLPY</sequence>
<name>A0ABR7HGY0_9FIRM</name>
<reference evidence="2 3" key="1">
    <citation type="submission" date="2020-08" db="EMBL/GenBank/DDBJ databases">
        <title>Genome public.</title>
        <authorList>
            <person name="Liu C."/>
            <person name="Sun Q."/>
        </authorList>
    </citation>
    <scope>NUCLEOTIDE SEQUENCE [LARGE SCALE GENOMIC DNA]</scope>
    <source>
        <strain evidence="2 3">NSJ-66</strain>
    </source>
</reference>
<dbReference type="Proteomes" id="UP000634672">
    <property type="component" value="Unassembled WGS sequence"/>
</dbReference>
<feature type="region of interest" description="Disordered" evidence="1">
    <location>
        <begin position="204"/>
        <end position="224"/>
    </location>
</feature>
<protein>
    <submittedName>
        <fullName evidence="2">Uncharacterized protein</fullName>
    </submittedName>
</protein>
<evidence type="ECO:0000256" key="1">
    <source>
        <dbReference type="SAM" id="MobiDB-lite"/>
    </source>
</evidence>
<evidence type="ECO:0000313" key="2">
    <source>
        <dbReference type="EMBL" id="MBC5712456.1"/>
    </source>
</evidence>
<dbReference type="RefSeq" id="WP_187024870.1">
    <property type="nucleotide sequence ID" value="NZ_JACOPB010000037.1"/>
</dbReference>
<evidence type="ECO:0000313" key="3">
    <source>
        <dbReference type="Proteomes" id="UP000634672"/>
    </source>
</evidence>
<keyword evidence="3" id="KW-1185">Reference proteome</keyword>
<comment type="caution">
    <text evidence="2">The sequence shown here is derived from an EMBL/GenBank/DDBJ whole genome shotgun (WGS) entry which is preliminary data.</text>
</comment>
<dbReference type="EMBL" id="JACOPB010000037">
    <property type="protein sequence ID" value="MBC5712456.1"/>
    <property type="molecule type" value="Genomic_DNA"/>
</dbReference>
<accession>A0ABR7HGY0</accession>
<proteinExistence type="predicted"/>